<feature type="chain" id="PRO_5035959830" description="Carboxylic ester hydrolase" evidence="3">
    <location>
        <begin position="21"/>
        <end position="531"/>
    </location>
</feature>
<dbReference type="EC" id="3.1.1.-" evidence="3"/>
<dbReference type="GO" id="GO:0016787">
    <property type="term" value="F:hydrolase activity"/>
    <property type="evidence" value="ECO:0007669"/>
    <property type="project" value="UniProtKB-KW"/>
</dbReference>
<evidence type="ECO:0000256" key="3">
    <source>
        <dbReference type="RuleBase" id="RU361235"/>
    </source>
</evidence>
<dbReference type="Pfam" id="PF00135">
    <property type="entry name" value="COesterase"/>
    <property type="match status" value="1"/>
</dbReference>
<keyword evidence="3" id="KW-0732">Signal</keyword>
<accession>A0A8T9CDS4</accession>
<dbReference type="PANTHER" id="PTHR11559">
    <property type="entry name" value="CARBOXYLESTERASE"/>
    <property type="match status" value="1"/>
</dbReference>
<comment type="caution">
    <text evidence="5">The sequence shown here is derived from an EMBL/GenBank/DDBJ whole genome shotgun (WGS) entry which is preliminary data.</text>
</comment>
<dbReference type="InterPro" id="IPR002018">
    <property type="entry name" value="CarbesteraseB"/>
</dbReference>
<dbReference type="Proteomes" id="UP000469558">
    <property type="component" value="Unassembled WGS sequence"/>
</dbReference>
<protein>
    <recommendedName>
        <fullName evidence="3">Carboxylic ester hydrolase</fullName>
        <ecNumber evidence="3">3.1.1.-</ecNumber>
    </recommendedName>
</protein>
<dbReference type="EMBL" id="QGMK01000289">
    <property type="protein sequence ID" value="TVY82677.1"/>
    <property type="molecule type" value="Genomic_DNA"/>
</dbReference>
<evidence type="ECO:0000259" key="4">
    <source>
        <dbReference type="Pfam" id="PF00135"/>
    </source>
</evidence>
<feature type="domain" description="Carboxylesterase type B" evidence="4">
    <location>
        <begin position="25"/>
        <end position="494"/>
    </location>
</feature>
<evidence type="ECO:0000256" key="1">
    <source>
        <dbReference type="ARBA" id="ARBA00005964"/>
    </source>
</evidence>
<feature type="signal peptide" evidence="3">
    <location>
        <begin position="1"/>
        <end position="20"/>
    </location>
</feature>
<dbReference type="InterPro" id="IPR019826">
    <property type="entry name" value="Carboxylesterase_B_AS"/>
</dbReference>
<dbReference type="InterPro" id="IPR029058">
    <property type="entry name" value="AB_hydrolase_fold"/>
</dbReference>
<keyword evidence="2 3" id="KW-0378">Hydrolase</keyword>
<proteinExistence type="inferred from homology"/>
<dbReference type="PROSITE" id="PS00122">
    <property type="entry name" value="CARBOXYLESTERASE_B_1"/>
    <property type="match status" value="1"/>
</dbReference>
<name>A0A8T9CDS4_9HELO</name>
<dbReference type="InterPro" id="IPR050309">
    <property type="entry name" value="Type-B_Carboxylest/Lipase"/>
</dbReference>
<dbReference type="OrthoDB" id="408631at2759"/>
<keyword evidence="6" id="KW-1185">Reference proteome</keyword>
<organism evidence="5 6">
    <name type="scientific">Lachnellula suecica</name>
    <dbReference type="NCBI Taxonomy" id="602035"/>
    <lineage>
        <taxon>Eukaryota</taxon>
        <taxon>Fungi</taxon>
        <taxon>Dikarya</taxon>
        <taxon>Ascomycota</taxon>
        <taxon>Pezizomycotina</taxon>
        <taxon>Leotiomycetes</taxon>
        <taxon>Helotiales</taxon>
        <taxon>Lachnaceae</taxon>
        <taxon>Lachnellula</taxon>
    </lineage>
</organism>
<dbReference type="SUPFAM" id="SSF53474">
    <property type="entry name" value="alpha/beta-Hydrolases"/>
    <property type="match status" value="1"/>
</dbReference>
<evidence type="ECO:0000256" key="2">
    <source>
        <dbReference type="ARBA" id="ARBA00022801"/>
    </source>
</evidence>
<gene>
    <name evidence="5" type="primary">patB_4</name>
    <name evidence="5" type="ORF">LSUE1_G001811</name>
</gene>
<dbReference type="Gene3D" id="3.40.50.1820">
    <property type="entry name" value="alpha/beta hydrolase"/>
    <property type="match status" value="1"/>
</dbReference>
<evidence type="ECO:0000313" key="6">
    <source>
        <dbReference type="Proteomes" id="UP000469558"/>
    </source>
</evidence>
<reference evidence="5 6" key="1">
    <citation type="submission" date="2018-05" db="EMBL/GenBank/DDBJ databases">
        <title>Genome sequencing and assembly of the regulated plant pathogen Lachnellula willkommii and related sister species for the development of diagnostic species identification markers.</title>
        <authorList>
            <person name="Giroux E."/>
            <person name="Bilodeau G."/>
        </authorList>
    </citation>
    <scope>NUCLEOTIDE SEQUENCE [LARGE SCALE GENOMIC DNA]</scope>
    <source>
        <strain evidence="5 6">CBS 268.59</strain>
    </source>
</reference>
<evidence type="ECO:0000313" key="5">
    <source>
        <dbReference type="EMBL" id="TVY82677.1"/>
    </source>
</evidence>
<dbReference type="AlphaFoldDB" id="A0A8T9CDS4"/>
<sequence>MARWHLLPLLILAFLSLASAQNLTAKLDYGTFKGSYSSTYNISYWRKIPFAAPPVGENRFRGPQPPSPITNGTYDSSQTFDMCPQRTVNGSEDCLYLGLYSRPWTASQPLRPVVVVYFGGGFIEGGGSFSIPPSGYPVLNVSTTNDFIFVYPNYRVNAFGLLPGAEIAASSTSDLNPGLLDQQAALQWTNKYIEAFGGDPKNVSIWGQSAGGGSVVAQVIANGGKTNPPLFSKALASSPYWPKTYQYNAPEAQNIYDTFANLSGCAGPDSLKCLKAADVQTLRTVSLAMSASHTYNTSSYTWSPVIDGVFLTQPLSQATIKGEVNIEYGFGMYNTHEGENFIPPGLANAQNSGSPPFNSSTASFNAWLRGFLPSFSDRNIEQLEALYPATGASEGIASYNTTYTRAGLIYRDVTLACPAYWLARAAHKKSYVGEYMISPAKHASDTEWWNQVNAIQKSQPYIYEGYTGAFASFFQTGDPNAHRLTNATVPENWRTGEEFVIEADGFGTADVGQFLDKRCGFWRQVAGDVPV</sequence>
<dbReference type="FunFam" id="3.40.50.1820:FF:000299">
    <property type="entry name" value="Carboxylic ester hydrolase"/>
    <property type="match status" value="1"/>
</dbReference>
<comment type="similarity">
    <text evidence="1 3">Belongs to the type-B carboxylesterase/lipase family.</text>
</comment>